<comment type="caution">
    <text evidence="10">The sequence shown here is derived from an EMBL/GenBank/DDBJ whole genome shotgun (WGS) entry which is preliminary data.</text>
</comment>
<dbReference type="SMART" id="SM00906">
    <property type="entry name" value="Fungal_trans"/>
    <property type="match status" value="1"/>
</dbReference>
<dbReference type="GO" id="GO:0008270">
    <property type="term" value="F:zinc ion binding"/>
    <property type="evidence" value="ECO:0007669"/>
    <property type="project" value="InterPro"/>
</dbReference>
<feature type="region of interest" description="Disordered" evidence="8">
    <location>
        <begin position="103"/>
        <end position="136"/>
    </location>
</feature>
<feature type="region of interest" description="Disordered" evidence="8">
    <location>
        <begin position="544"/>
        <end position="648"/>
    </location>
</feature>
<evidence type="ECO:0000256" key="5">
    <source>
        <dbReference type="ARBA" id="ARBA00023125"/>
    </source>
</evidence>
<feature type="compositionally biased region" description="Polar residues" evidence="8">
    <location>
        <begin position="635"/>
        <end position="648"/>
    </location>
</feature>
<gene>
    <name evidence="10" type="ORF">DID88_006604</name>
</gene>
<dbReference type="SMART" id="SM00066">
    <property type="entry name" value="GAL4"/>
    <property type="match status" value="1"/>
</dbReference>
<keyword evidence="11" id="KW-1185">Reference proteome</keyword>
<dbReference type="PANTHER" id="PTHR47540">
    <property type="entry name" value="THIAMINE REPRESSIBLE GENES REGULATORY PROTEIN THI5"/>
    <property type="match status" value="1"/>
</dbReference>
<dbReference type="PROSITE" id="PS00463">
    <property type="entry name" value="ZN2_CY6_FUNGAL_1"/>
    <property type="match status" value="1"/>
</dbReference>
<dbReference type="CDD" id="cd12148">
    <property type="entry name" value="fungal_TF_MHR"/>
    <property type="match status" value="1"/>
</dbReference>
<comment type="subcellular location">
    <subcellularLocation>
        <location evidence="1">Nucleus</location>
    </subcellularLocation>
</comment>
<dbReference type="GO" id="GO:0000981">
    <property type="term" value="F:DNA-binding transcription factor activity, RNA polymerase II-specific"/>
    <property type="evidence" value="ECO:0007669"/>
    <property type="project" value="InterPro"/>
</dbReference>
<keyword evidence="6" id="KW-0804">Transcription</keyword>
<reference evidence="10 11" key="1">
    <citation type="submission" date="2018-06" db="EMBL/GenBank/DDBJ databases">
        <title>Genome Sequence of the Brown Rot Fungal Pathogen Monilinia fructigena.</title>
        <authorList>
            <person name="Landi L."/>
            <person name="De Miccolis Angelini R.M."/>
            <person name="Pollastro S."/>
            <person name="Abate D."/>
            <person name="Faretra F."/>
            <person name="Romanazzi G."/>
        </authorList>
    </citation>
    <scope>NUCLEOTIDE SEQUENCE [LARGE SCALE GENOMIC DNA]</scope>
    <source>
        <strain evidence="10 11">Mfrg269</strain>
    </source>
</reference>
<dbReference type="OrthoDB" id="422427at2759"/>
<accession>A0A395IH45</accession>
<proteinExistence type="predicted"/>
<feature type="domain" description="Zn(2)-C6 fungal-type" evidence="9">
    <location>
        <begin position="26"/>
        <end position="55"/>
    </location>
</feature>
<protein>
    <recommendedName>
        <fullName evidence="9">Zn(2)-C6 fungal-type domain-containing protein</fullName>
    </recommendedName>
</protein>
<dbReference type="Proteomes" id="UP000249056">
    <property type="component" value="Unassembled WGS sequence"/>
</dbReference>
<feature type="compositionally biased region" description="Polar residues" evidence="8">
    <location>
        <begin position="565"/>
        <end position="582"/>
    </location>
</feature>
<dbReference type="InterPro" id="IPR051711">
    <property type="entry name" value="Stress_Response_Reg"/>
</dbReference>
<dbReference type="Pfam" id="PF04082">
    <property type="entry name" value="Fungal_trans"/>
    <property type="match status" value="1"/>
</dbReference>
<evidence type="ECO:0000256" key="1">
    <source>
        <dbReference type="ARBA" id="ARBA00004123"/>
    </source>
</evidence>
<keyword evidence="3" id="KW-0862">Zinc</keyword>
<keyword evidence="2" id="KW-0479">Metal-binding</keyword>
<keyword evidence="5" id="KW-0238">DNA-binding</keyword>
<dbReference type="Gene3D" id="4.10.240.10">
    <property type="entry name" value="Zn(2)-C6 fungal-type DNA-binding domain"/>
    <property type="match status" value="1"/>
</dbReference>
<evidence type="ECO:0000256" key="2">
    <source>
        <dbReference type="ARBA" id="ARBA00022723"/>
    </source>
</evidence>
<evidence type="ECO:0000256" key="8">
    <source>
        <dbReference type="SAM" id="MobiDB-lite"/>
    </source>
</evidence>
<evidence type="ECO:0000313" key="10">
    <source>
        <dbReference type="EMBL" id="RAL59491.1"/>
    </source>
</evidence>
<keyword evidence="4" id="KW-0805">Transcription regulation</keyword>
<dbReference type="GO" id="GO:0005634">
    <property type="term" value="C:nucleus"/>
    <property type="evidence" value="ECO:0007669"/>
    <property type="project" value="UniProtKB-SubCell"/>
</dbReference>
<dbReference type="GO" id="GO:0006351">
    <property type="term" value="P:DNA-templated transcription"/>
    <property type="evidence" value="ECO:0007669"/>
    <property type="project" value="InterPro"/>
</dbReference>
<dbReference type="InterPro" id="IPR036864">
    <property type="entry name" value="Zn2-C6_fun-type_DNA-bd_sf"/>
</dbReference>
<evidence type="ECO:0000313" key="11">
    <source>
        <dbReference type="Proteomes" id="UP000249056"/>
    </source>
</evidence>
<organism evidence="10 11">
    <name type="scientific">Monilinia fructigena</name>
    <dbReference type="NCBI Taxonomy" id="38457"/>
    <lineage>
        <taxon>Eukaryota</taxon>
        <taxon>Fungi</taxon>
        <taxon>Dikarya</taxon>
        <taxon>Ascomycota</taxon>
        <taxon>Pezizomycotina</taxon>
        <taxon>Leotiomycetes</taxon>
        <taxon>Helotiales</taxon>
        <taxon>Sclerotiniaceae</taxon>
        <taxon>Monilinia</taxon>
    </lineage>
</organism>
<name>A0A395IH45_9HELO</name>
<evidence type="ECO:0000256" key="6">
    <source>
        <dbReference type="ARBA" id="ARBA00023163"/>
    </source>
</evidence>
<feature type="compositionally biased region" description="Polar residues" evidence="8">
    <location>
        <begin position="604"/>
        <end position="625"/>
    </location>
</feature>
<dbReference type="Pfam" id="PF00172">
    <property type="entry name" value="Zn_clus"/>
    <property type="match status" value="1"/>
</dbReference>
<dbReference type="AlphaFoldDB" id="A0A395IH45"/>
<dbReference type="InterPro" id="IPR007219">
    <property type="entry name" value="XnlR_reg_dom"/>
</dbReference>
<feature type="compositionally biased region" description="Low complexity" evidence="8">
    <location>
        <begin position="111"/>
        <end position="121"/>
    </location>
</feature>
<keyword evidence="7" id="KW-0539">Nucleus</keyword>
<dbReference type="CDD" id="cd00067">
    <property type="entry name" value="GAL4"/>
    <property type="match status" value="1"/>
</dbReference>
<dbReference type="PANTHER" id="PTHR47540:SF1">
    <property type="entry name" value="ACTIVATOR OF STRESS GENES 1-RELATED"/>
    <property type="match status" value="1"/>
</dbReference>
<sequence length="792" mass="87776">MIGMHPHLHHNHVRRPCKKRRRVTRACDECRRKKIKCDGKQPCTHCTVYSYDCSYDQPSNRRRNPAPHYVESLEHRLQRAESIIRTYLPNINLNDPNIDAMLSQQQRQDAPTTPSTTSSISNMTPQQPPPISEQDAQLRSMIESTGQLDLDERGHWDFHGGSSGAVFVRRLREQFGNLLGSPNLLPKPPSAQMPPTFDSPRSSADSPYDFSLPNTMDLPPRDVALALCEDSLHCACCLLRFVHEPSFYEMFNRIYSLSPGSFGNEEHTFLPLLYMALALGCMFSSEPSDSTNPDQKKYKSSMDQGYKFYKAARQMMDLTDCRDMMSLQAIIFMILFLQSTTNLSICHSYIGVALRSALRMGLHRSLSGNFNPIEREVRKRVFWIIQKLDTYVSAILGFPIMLSDDDIDQELPIEKLADWLDMLPMGLRPAGEGPAQLIRTQQLLRLAYAHVQMMLYRPFLHYVSGKSCTGKTIDERSYACAAAGVSVARNIIHITAEMEKQRLLTGAYWFTIGKDALMGLAQRSMAADRCSLTLKPLFEQLPEKLKSRPLSAPSKKKRPSPASIPPTTHQSSPELPRPNSSHIAPIPRATTFPQIPSPPHTSGLPMQNLDTHFHINTASNPNLRQGFQDLVPPSDLSNSGTPESAVSTTHSIPQYGMQNQFNASNSIPYLTGLMFPSTDPFAYPNQPMMEFDAQNLKQESGIDTNRAQHMFMGANGAGNGNGMYDDLEGQLFGPLPPYMIQSQQGFDMSGAGPGGGGGVGGNGRMMQGANASTSGGGCAGFAPQSLVYNTGG</sequence>
<evidence type="ECO:0000259" key="9">
    <source>
        <dbReference type="PROSITE" id="PS50048"/>
    </source>
</evidence>
<feature type="region of interest" description="Disordered" evidence="8">
    <location>
        <begin position="181"/>
        <end position="205"/>
    </location>
</feature>
<dbReference type="InterPro" id="IPR001138">
    <property type="entry name" value="Zn2Cys6_DnaBD"/>
</dbReference>
<evidence type="ECO:0000256" key="4">
    <source>
        <dbReference type="ARBA" id="ARBA00023015"/>
    </source>
</evidence>
<dbReference type="GO" id="GO:0045944">
    <property type="term" value="P:positive regulation of transcription by RNA polymerase II"/>
    <property type="evidence" value="ECO:0007669"/>
    <property type="project" value="TreeGrafter"/>
</dbReference>
<dbReference type="SUPFAM" id="SSF57701">
    <property type="entry name" value="Zn2/Cys6 DNA-binding domain"/>
    <property type="match status" value="1"/>
</dbReference>
<dbReference type="PROSITE" id="PS50048">
    <property type="entry name" value="ZN2_CY6_FUNGAL_2"/>
    <property type="match status" value="1"/>
</dbReference>
<dbReference type="GO" id="GO:0043565">
    <property type="term" value="F:sequence-specific DNA binding"/>
    <property type="evidence" value="ECO:0007669"/>
    <property type="project" value="TreeGrafter"/>
</dbReference>
<evidence type="ECO:0000256" key="7">
    <source>
        <dbReference type="ARBA" id="ARBA00023242"/>
    </source>
</evidence>
<dbReference type="EMBL" id="QKRW01000052">
    <property type="protein sequence ID" value="RAL59491.1"/>
    <property type="molecule type" value="Genomic_DNA"/>
</dbReference>
<evidence type="ECO:0000256" key="3">
    <source>
        <dbReference type="ARBA" id="ARBA00022833"/>
    </source>
</evidence>